<protein>
    <recommendedName>
        <fullName evidence="3">HEPN domain-containing protein</fullName>
    </recommendedName>
</protein>
<reference evidence="1 2" key="1">
    <citation type="submission" date="2019-07" db="EMBL/GenBank/DDBJ databases">
        <title>Genomic Encyclopedia of Type Strains, Phase IV (KMG-IV): sequencing the most valuable type-strain genomes for metagenomic binning, comparative biology and taxonomic classification.</title>
        <authorList>
            <person name="Goeker M."/>
        </authorList>
    </citation>
    <scope>NUCLEOTIDE SEQUENCE [LARGE SCALE GENOMIC DNA]</scope>
    <source>
        <strain evidence="1 2">SS015</strain>
    </source>
</reference>
<dbReference type="OrthoDB" id="1435962at2"/>
<comment type="caution">
    <text evidence="1">The sequence shown here is derived from an EMBL/GenBank/DDBJ whole genome shotgun (WGS) entry which is preliminary data.</text>
</comment>
<dbReference type="RefSeq" id="WP_148896582.1">
    <property type="nucleotide sequence ID" value="NZ_VNIB01000012.1"/>
</dbReference>
<name>A0A5D3WKA7_9BACT</name>
<evidence type="ECO:0000313" key="1">
    <source>
        <dbReference type="EMBL" id="TYO96733.1"/>
    </source>
</evidence>
<sequence>MLTNLDKYKSDLDSLIKLGKTMELDLTFRHLEEEGKLSAEDKETFKKFKGSFEKNYQRWYTESTAIIRQLLPDRIIEFEHLYKGDGKRKEINSTTYNVQDWLNGIRAGVNNFTGEKYYNDFAVVSMRFHTQIEILKAVKARFESSLFDIRQLVQADLFDSELDAARELLKNGFLRAAGAIAGVILEKHLAQVANNHNIKTRKKHPTISDFNDLLKNGGVLDVPTWRQIQRLGDIRNLCDHNKDREPTKEEVEELVGGVEKFTKTLF</sequence>
<dbReference type="Proteomes" id="UP000324159">
    <property type="component" value="Unassembled WGS sequence"/>
</dbReference>
<dbReference type="AlphaFoldDB" id="A0A5D3WKA7"/>
<keyword evidence="2" id="KW-1185">Reference proteome</keyword>
<dbReference type="Gene3D" id="1.20.120.330">
    <property type="entry name" value="Nucleotidyltransferases domain 2"/>
    <property type="match status" value="1"/>
</dbReference>
<organism evidence="1 2">
    <name type="scientific">Geothermobacter ehrlichii</name>
    <dbReference type="NCBI Taxonomy" id="213224"/>
    <lineage>
        <taxon>Bacteria</taxon>
        <taxon>Pseudomonadati</taxon>
        <taxon>Thermodesulfobacteriota</taxon>
        <taxon>Desulfuromonadia</taxon>
        <taxon>Desulfuromonadales</taxon>
        <taxon>Geothermobacteraceae</taxon>
        <taxon>Geothermobacter</taxon>
    </lineage>
</organism>
<evidence type="ECO:0000313" key="2">
    <source>
        <dbReference type="Proteomes" id="UP000324159"/>
    </source>
</evidence>
<proteinExistence type="predicted"/>
<gene>
    <name evidence="1" type="ORF">EDC39_11221</name>
</gene>
<evidence type="ECO:0008006" key="3">
    <source>
        <dbReference type="Google" id="ProtNLM"/>
    </source>
</evidence>
<accession>A0A5D3WKA7</accession>
<dbReference type="EMBL" id="VNIB01000012">
    <property type="protein sequence ID" value="TYO96733.1"/>
    <property type="molecule type" value="Genomic_DNA"/>
</dbReference>